<feature type="domain" description="Phage capsid-like C-terminal" evidence="3">
    <location>
        <begin position="9"/>
        <end position="289"/>
    </location>
</feature>
<dbReference type="EMBL" id="FOLM01000010">
    <property type="protein sequence ID" value="SFD14285.1"/>
    <property type="molecule type" value="Genomic_DNA"/>
</dbReference>
<feature type="compositionally biased region" description="Low complexity" evidence="2">
    <location>
        <begin position="297"/>
        <end position="311"/>
    </location>
</feature>
<gene>
    <name evidence="4" type="ORF">SAMN05421773_110106</name>
</gene>
<evidence type="ECO:0000259" key="3">
    <source>
        <dbReference type="Pfam" id="PF05065"/>
    </source>
</evidence>
<dbReference type="RefSeq" id="WP_175541477.1">
    <property type="nucleotide sequence ID" value="NZ_FOLM01000010.1"/>
</dbReference>
<dbReference type="SUPFAM" id="SSF56563">
    <property type="entry name" value="Major capsid protein gp5"/>
    <property type="match status" value="1"/>
</dbReference>
<sequence length="324" mass="34926">MALTSDSDLLPIEWAQDVIKEMSKSSAVLGLSRRRTMTTRQQRLPATAVLADAYWVGSGDNDFTDLKQQTNAEWNGVNLIVEELACLVGIPHAYEQDNSFPVWEEVRPQIVEAMGKRLDAAALFGVGKPSTWPAAILPSIVAAGQTVERGTEDDLAADIAESARVLKQQGFRTTGWAAEPGFHWELVGLRSLDGAPIYQPNLSGPINQGLYGLPLVEVENGAWLTTTDASVIHGDWSKSIVGIRQDITFTRHDSGVIGDSSGNIVFNAMQQDATIWRAVFRVAWARANPATRTGDQPGESGDNSPSSESSPAKFPWAAVVPAGS</sequence>
<dbReference type="AlphaFoldDB" id="A0A1I1PWX4"/>
<accession>A0A1I1PWX4</accession>
<protein>
    <submittedName>
        <fullName evidence="4">Phage major capsid protein, HK97 family</fullName>
    </submittedName>
</protein>
<dbReference type="STRING" id="910347.SAMN05421773_110106"/>
<proteinExistence type="predicted"/>
<dbReference type="NCBIfam" id="TIGR01554">
    <property type="entry name" value="major_cap_HK97"/>
    <property type="match status" value="1"/>
</dbReference>
<reference evidence="4 5" key="1">
    <citation type="submission" date="2016-10" db="EMBL/GenBank/DDBJ databases">
        <authorList>
            <person name="de Groot N.N."/>
        </authorList>
    </citation>
    <scope>NUCLEOTIDE SEQUENCE [LARGE SCALE GENOMIC DNA]</scope>
    <source>
        <strain evidence="4 5">CGMCC 4.5739</strain>
    </source>
</reference>
<dbReference type="Pfam" id="PF05065">
    <property type="entry name" value="Phage_capsid"/>
    <property type="match status" value="1"/>
</dbReference>
<evidence type="ECO:0000256" key="2">
    <source>
        <dbReference type="SAM" id="MobiDB-lite"/>
    </source>
</evidence>
<dbReference type="Proteomes" id="UP000199207">
    <property type="component" value="Unassembled WGS sequence"/>
</dbReference>
<evidence type="ECO:0000256" key="1">
    <source>
        <dbReference type="ARBA" id="ARBA00004328"/>
    </source>
</evidence>
<name>A0A1I1PWX4_9ACTN</name>
<feature type="region of interest" description="Disordered" evidence="2">
    <location>
        <begin position="290"/>
        <end position="324"/>
    </location>
</feature>
<comment type="subcellular location">
    <subcellularLocation>
        <location evidence="1">Virion</location>
    </subcellularLocation>
</comment>
<organism evidence="4 5">
    <name type="scientific">Streptomyces aidingensis</name>
    <dbReference type="NCBI Taxonomy" id="910347"/>
    <lineage>
        <taxon>Bacteria</taxon>
        <taxon>Bacillati</taxon>
        <taxon>Actinomycetota</taxon>
        <taxon>Actinomycetes</taxon>
        <taxon>Kitasatosporales</taxon>
        <taxon>Streptomycetaceae</taxon>
        <taxon>Streptomyces</taxon>
    </lineage>
</organism>
<dbReference type="InterPro" id="IPR054612">
    <property type="entry name" value="Phage_capsid-like_C"/>
</dbReference>
<keyword evidence="5" id="KW-1185">Reference proteome</keyword>
<evidence type="ECO:0000313" key="4">
    <source>
        <dbReference type="EMBL" id="SFD14285.1"/>
    </source>
</evidence>
<dbReference type="InterPro" id="IPR024455">
    <property type="entry name" value="Phage_capsid"/>
</dbReference>
<evidence type="ECO:0000313" key="5">
    <source>
        <dbReference type="Proteomes" id="UP000199207"/>
    </source>
</evidence>